<dbReference type="SMART" id="SM00421">
    <property type="entry name" value="HTH_LUXR"/>
    <property type="match status" value="1"/>
</dbReference>
<reference evidence="6" key="1">
    <citation type="journal article" date="2019" name="Int. J. Syst. Evol. Microbiol.">
        <title>The Global Catalogue of Microorganisms (GCM) 10K type strain sequencing project: providing services to taxonomists for standard genome sequencing and annotation.</title>
        <authorList>
            <consortium name="The Broad Institute Genomics Platform"/>
            <consortium name="The Broad Institute Genome Sequencing Center for Infectious Disease"/>
            <person name="Wu L."/>
            <person name="Ma J."/>
        </authorList>
    </citation>
    <scope>NUCLEOTIDE SEQUENCE [LARGE SCALE GENOMIC DNA]</scope>
    <source>
        <strain evidence="6">JCM 17017</strain>
    </source>
</reference>
<evidence type="ECO:0000256" key="1">
    <source>
        <dbReference type="ARBA" id="ARBA00023015"/>
    </source>
</evidence>
<protein>
    <submittedName>
        <fullName evidence="5">LuxR C-terminal-related transcriptional regulator</fullName>
    </submittedName>
</protein>
<dbReference type="PROSITE" id="PS50043">
    <property type="entry name" value="HTH_LUXR_2"/>
    <property type="match status" value="1"/>
</dbReference>
<keyword evidence="6" id="KW-1185">Reference proteome</keyword>
<dbReference type="Gene3D" id="1.10.10.10">
    <property type="entry name" value="Winged helix-like DNA-binding domain superfamily/Winged helix DNA-binding domain"/>
    <property type="match status" value="1"/>
</dbReference>
<comment type="caution">
    <text evidence="5">The sequence shown here is derived from an EMBL/GenBank/DDBJ whole genome shotgun (WGS) entry which is preliminary data.</text>
</comment>
<gene>
    <name evidence="5" type="ORF">GCM10022380_79550</name>
</gene>
<dbReference type="InterPro" id="IPR000792">
    <property type="entry name" value="Tscrpt_reg_LuxR_C"/>
</dbReference>
<dbReference type="SUPFAM" id="SSF46894">
    <property type="entry name" value="C-terminal effector domain of the bipartite response regulators"/>
    <property type="match status" value="1"/>
</dbReference>
<name>A0ABP7JQ91_9PSEU</name>
<organism evidence="5 6">
    <name type="scientific">Amycolatopsis tucumanensis</name>
    <dbReference type="NCBI Taxonomy" id="401106"/>
    <lineage>
        <taxon>Bacteria</taxon>
        <taxon>Bacillati</taxon>
        <taxon>Actinomycetota</taxon>
        <taxon>Actinomycetes</taxon>
        <taxon>Pseudonocardiales</taxon>
        <taxon>Pseudonocardiaceae</taxon>
        <taxon>Amycolatopsis</taxon>
    </lineage>
</organism>
<evidence type="ECO:0000313" key="6">
    <source>
        <dbReference type="Proteomes" id="UP001501624"/>
    </source>
</evidence>
<accession>A0ABP7JQ91</accession>
<keyword evidence="1" id="KW-0805">Transcription regulation</keyword>
<dbReference type="PANTHER" id="PTHR44688">
    <property type="entry name" value="DNA-BINDING TRANSCRIPTIONAL ACTIVATOR DEVR_DOSR"/>
    <property type="match status" value="1"/>
</dbReference>
<keyword evidence="2" id="KW-0238">DNA-binding</keyword>
<keyword evidence="3" id="KW-0804">Transcription</keyword>
<dbReference type="CDD" id="cd06170">
    <property type="entry name" value="LuxR_C_like"/>
    <property type="match status" value="1"/>
</dbReference>
<evidence type="ECO:0000259" key="4">
    <source>
        <dbReference type="PROSITE" id="PS50043"/>
    </source>
</evidence>
<dbReference type="PRINTS" id="PR00038">
    <property type="entry name" value="HTHLUXR"/>
</dbReference>
<evidence type="ECO:0000313" key="5">
    <source>
        <dbReference type="EMBL" id="GAA3849393.1"/>
    </source>
</evidence>
<dbReference type="InterPro" id="IPR016032">
    <property type="entry name" value="Sig_transdc_resp-reg_C-effctor"/>
</dbReference>
<dbReference type="PROSITE" id="PS00622">
    <property type="entry name" value="HTH_LUXR_1"/>
    <property type="match status" value="1"/>
</dbReference>
<dbReference type="Proteomes" id="UP001501624">
    <property type="component" value="Unassembled WGS sequence"/>
</dbReference>
<feature type="domain" description="HTH luxR-type" evidence="4">
    <location>
        <begin position="333"/>
        <end position="396"/>
    </location>
</feature>
<dbReference type="EMBL" id="BAABCM010000018">
    <property type="protein sequence ID" value="GAA3849393.1"/>
    <property type="molecule type" value="Genomic_DNA"/>
</dbReference>
<evidence type="ECO:0000256" key="2">
    <source>
        <dbReference type="ARBA" id="ARBA00023125"/>
    </source>
</evidence>
<sequence>MCSAPAFTVMIASGECSSWPSPAVLVCVFMPPANDAPPTRAIPEMWDTRGRRRGRILPGMWEGRAHGARRGIAALAEAGLGVADLHAAAIEVVGRVVPTDLTCWASLDPHTVVISSMTSGAARIPAHFEPVLAACEYDGTEPHTFAELARRPSPVARLSDLPRRDRERSSRVNDVWCPLGLHHELRVVFRVDGVCWGAAGMVRTTDFTDREAEFLTAVAPALACATRVAARAGGGGPERPAIVVVTADGEPRAATAAARAWRDELDDIAPGRFAVMVRAVVSGARAAPSGTFGARIRDSRGGWILLRAARLVSDDDETVVTLERASGDVLVDLLFAAYGFTPREREICREVLTGLSTVDIADALGISAHTVQDHLKAVFVKAGVRSRGELAARLRG</sequence>
<dbReference type="Pfam" id="PF00196">
    <property type="entry name" value="GerE"/>
    <property type="match status" value="1"/>
</dbReference>
<proteinExistence type="predicted"/>
<dbReference type="InterPro" id="IPR036388">
    <property type="entry name" value="WH-like_DNA-bd_sf"/>
</dbReference>
<dbReference type="PANTHER" id="PTHR44688:SF16">
    <property type="entry name" value="DNA-BINDING TRANSCRIPTIONAL ACTIVATOR DEVR_DOSR"/>
    <property type="match status" value="1"/>
</dbReference>
<evidence type="ECO:0000256" key="3">
    <source>
        <dbReference type="ARBA" id="ARBA00023163"/>
    </source>
</evidence>